<feature type="transmembrane region" description="Helical" evidence="11">
    <location>
        <begin position="150"/>
        <end position="169"/>
    </location>
</feature>
<dbReference type="RefSeq" id="XP_069208188.1">
    <property type="nucleotide sequence ID" value="XM_069353546.1"/>
</dbReference>
<feature type="compositionally biased region" description="Polar residues" evidence="10">
    <location>
        <begin position="1"/>
        <end position="17"/>
    </location>
</feature>
<keyword evidence="6 13" id="KW-0326">Glycosidase</keyword>
<comment type="catalytic activity">
    <reaction evidence="1">
        <text>Hydrolysis of terminal (1-&gt;4)-linked alpha-D-glucose residues successively from non-reducing ends of the chains with release of beta-D-glucose.</text>
        <dbReference type="EC" id="3.2.1.3"/>
    </reaction>
</comment>
<dbReference type="Gene3D" id="1.50.10.10">
    <property type="match status" value="1"/>
</dbReference>
<evidence type="ECO:0000256" key="5">
    <source>
        <dbReference type="ARBA" id="ARBA00023277"/>
    </source>
</evidence>
<dbReference type="SUPFAM" id="SSF48208">
    <property type="entry name" value="Six-hairpin glycosidases"/>
    <property type="match status" value="1"/>
</dbReference>
<keyword evidence="14" id="KW-1185">Reference proteome</keyword>
<evidence type="ECO:0000256" key="9">
    <source>
        <dbReference type="ARBA" id="ARBA00033473"/>
    </source>
</evidence>
<evidence type="ECO:0000313" key="14">
    <source>
        <dbReference type="Proteomes" id="UP001565368"/>
    </source>
</evidence>
<keyword evidence="11" id="KW-0472">Membrane</keyword>
<dbReference type="PANTHER" id="PTHR31616">
    <property type="entry name" value="TREHALASE"/>
    <property type="match status" value="1"/>
</dbReference>
<comment type="caution">
    <text evidence="13">The sequence shown here is derived from an EMBL/GenBank/DDBJ whole genome shotgun (WGS) entry which is preliminary data.</text>
</comment>
<dbReference type="InterPro" id="IPR000165">
    <property type="entry name" value="Glucoamylase"/>
</dbReference>
<dbReference type="Pfam" id="PF00723">
    <property type="entry name" value="Glyco_hydro_15"/>
    <property type="match status" value="1"/>
</dbReference>
<evidence type="ECO:0000256" key="3">
    <source>
        <dbReference type="ARBA" id="ARBA00012593"/>
    </source>
</evidence>
<name>A0ABR3Q0J6_9TREE</name>
<protein>
    <recommendedName>
        <fullName evidence="3">glucan 1,4-alpha-glucosidase</fullName>
        <ecNumber evidence="3">3.2.1.3</ecNumber>
    </recommendedName>
    <alternativeName>
        <fullName evidence="9">1,4-alpha-D-glucan glucohydrolase</fullName>
    </alternativeName>
    <alternativeName>
        <fullName evidence="8">Glucan 1,4-alpha-glucosidase</fullName>
    </alternativeName>
</protein>
<keyword evidence="5" id="KW-0119">Carbohydrate metabolism</keyword>
<evidence type="ECO:0000256" key="2">
    <source>
        <dbReference type="ARBA" id="ARBA00006188"/>
    </source>
</evidence>
<organism evidence="13 14">
    <name type="scientific">Vanrija albida</name>
    <dbReference type="NCBI Taxonomy" id="181172"/>
    <lineage>
        <taxon>Eukaryota</taxon>
        <taxon>Fungi</taxon>
        <taxon>Dikarya</taxon>
        <taxon>Basidiomycota</taxon>
        <taxon>Agaricomycotina</taxon>
        <taxon>Tremellomycetes</taxon>
        <taxon>Trichosporonales</taxon>
        <taxon>Trichosporonaceae</taxon>
        <taxon>Vanrija</taxon>
    </lineage>
</organism>
<keyword evidence="4 13" id="KW-0378">Hydrolase</keyword>
<evidence type="ECO:0000256" key="6">
    <source>
        <dbReference type="ARBA" id="ARBA00023295"/>
    </source>
</evidence>
<evidence type="ECO:0000256" key="7">
    <source>
        <dbReference type="ARBA" id="ARBA00023326"/>
    </source>
</evidence>
<reference evidence="13 14" key="1">
    <citation type="submission" date="2023-08" db="EMBL/GenBank/DDBJ databases">
        <title>Annotated Genome Sequence of Vanrija albida AlHP1.</title>
        <authorList>
            <person name="Herzog R."/>
        </authorList>
    </citation>
    <scope>NUCLEOTIDE SEQUENCE [LARGE SCALE GENOMIC DNA]</scope>
    <source>
        <strain evidence="13 14">AlHP1</strain>
    </source>
</reference>
<comment type="similarity">
    <text evidence="2">Belongs to the glycosyl hydrolase 15 family.</text>
</comment>
<feature type="compositionally biased region" description="Low complexity" evidence="10">
    <location>
        <begin position="25"/>
        <end position="46"/>
    </location>
</feature>
<gene>
    <name evidence="13" type="primary">gla1</name>
    <name evidence="13" type="ORF">Q8F55_005050</name>
</gene>
<dbReference type="EMBL" id="JBBXJM010000004">
    <property type="protein sequence ID" value="KAL1408244.1"/>
    <property type="molecule type" value="Genomic_DNA"/>
</dbReference>
<dbReference type="GeneID" id="95986093"/>
<evidence type="ECO:0000256" key="11">
    <source>
        <dbReference type="SAM" id="Phobius"/>
    </source>
</evidence>
<evidence type="ECO:0000256" key="10">
    <source>
        <dbReference type="SAM" id="MobiDB-lite"/>
    </source>
</evidence>
<dbReference type="GO" id="GO:0004339">
    <property type="term" value="F:glucan 1,4-alpha-glucosidase activity"/>
    <property type="evidence" value="ECO:0007669"/>
    <property type="project" value="UniProtKB-EC"/>
</dbReference>
<evidence type="ECO:0000256" key="8">
    <source>
        <dbReference type="ARBA" id="ARBA00033442"/>
    </source>
</evidence>
<dbReference type="EC" id="3.2.1.3" evidence="3"/>
<feature type="domain" description="GH15-like" evidence="12">
    <location>
        <begin position="207"/>
        <end position="657"/>
    </location>
</feature>
<keyword evidence="11" id="KW-1133">Transmembrane helix</keyword>
<evidence type="ECO:0000313" key="13">
    <source>
        <dbReference type="EMBL" id="KAL1408244.1"/>
    </source>
</evidence>
<evidence type="ECO:0000259" key="12">
    <source>
        <dbReference type="Pfam" id="PF00723"/>
    </source>
</evidence>
<feature type="region of interest" description="Disordered" evidence="10">
    <location>
        <begin position="1"/>
        <end position="71"/>
    </location>
</feature>
<sequence length="670" mass="73690">MSHQRPPSRPHTASSKVMSRAHSVSSLASLASLPSPTLSTSLMAPAPRRPSPRRAHFWVAESEDDSDARERDRAIAQLSSVARGRATSISDLAWLASTDHEWPPGGSPKRPSLLPPPAKVAFTSEDKEKMARPAPTAAAPRAPQQYLKRLVYISALTTALYFAFLLLSARSGPTDDRLTDLFVWTSTPLDRWVRVEQRVAWTRTLDNIGAAAGASDGIVVASPSKGETSDVPNYFFTWTRDSALTVSSLLPALVPDAYLRPWEDSNTTAARKENRTNPPVEDVLRSYVHAEEMIQAQSNPSGDLWTGGLSEPKFNVDYSPYTGDWGRPQRDGPALRALSLIPYANYLLDRGTKEDVEYVTTHLYNPKAYRVAARSVIKNDLEEVSNTWNRPGFDLWEELNGYHLWGEAVTRRALQAGAKLAYRLGDGGAGAFYASQAKLIEGGLPRYFSNWDQVWLANFPPSRARSGLDSATLLSAIHAGSRGVDDEPYELSPAHATVLGTVQAYIKSFDGLYEVNAGRNWTEGWLVGRYAEDVYDGVGESQGHPWFICTHSVAHVLLLAHNSFVDAGRIPLDSHTQAFWNDLLRVGDTPAEGSWTAGSGEFARATNALSDTAEAFMEKASLHVAKGRMSEQIDRDTGAQRGAHDLTWSYASFLDLARAREKAKARRRVV</sequence>
<evidence type="ECO:0000256" key="4">
    <source>
        <dbReference type="ARBA" id="ARBA00022801"/>
    </source>
</evidence>
<evidence type="ECO:0000256" key="1">
    <source>
        <dbReference type="ARBA" id="ARBA00001863"/>
    </source>
</evidence>
<feature type="region of interest" description="Disordered" evidence="10">
    <location>
        <begin position="100"/>
        <end position="119"/>
    </location>
</feature>
<dbReference type="InterPro" id="IPR012341">
    <property type="entry name" value="6hp_glycosidase-like_sf"/>
</dbReference>
<dbReference type="PANTHER" id="PTHR31616:SF9">
    <property type="entry name" value="GLUCOAMYLASE, INTRACELLULAR SPORULATION-SPECIFIC"/>
    <property type="match status" value="1"/>
</dbReference>
<dbReference type="Proteomes" id="UP001565368">
    <property type="component" value="Unassembled WGS sequence"/>
</dbReference>
<dbReference type="PRINTS" id="PR00736">
    <property type="entry name" value="GLHYDRLASE15"/>
</dbReference>
<proteinExistence type="inferred from homology"/>
<dbReference type="InterPro" id="IPR008928">
    <property type="entry name" value="6-hairpin_glycosidase_sf"/>
</dbReference>
<accession>A0ABR3Q0J6</accession>
<keyword evidence="11" id="KW-0812">Transmembrane</keyword>
<keyword evidence="7" id="KW-0624">Polysaccharide degradation</keyword>
<dbReference type="InterPro" id="IPR011613">
    <property type="entry name" value="GH15-like"/>
</dbReference>